<proteinExistence type="predicted"/>
<keyword evidence="3" id="KW-1185">Reference proteome</keyword>
<feature type="region of interest" description="Disordered" evidence="1">
    <location>
        <begin position="1"/>
        <end position="125"/>
    </location>
</feature>
<accession>A0A4Y7T933</accession>
<dbReference type="AlphaFoldDB" id="A0A4Y7T933"/>
<sequence>MGGPTGAHTPTWGLPAPPAGATQPIIADGPPTPPIHSTKPPPPTDASEGFRTHWRPLVQPHDPINADGRGLHLSQQPPPRHLLPILPSAHAAGMLEQERPGNPGDGHEHDVDVGDDDLKGRPAKP</sequence>
<evidence type="ECO:0000313" key="2">
    <source>
        <dbReference type="EMBL" id="TEB30464.1"/>
    </source>
</evidence>
<feature type="compositionally biased region" description="Basic and acidic residues" evidence="1">
    <location>
        <begin position="105"/>
        <end position="125"/>
    </location>
</feature>
<evidence type="ECO:0000256" key="1">
    <source>
        <dbReference type="SAM" id="MobiDB-lite"/>
    </source>
</evidence>
<evidence type="ECO:0000313" key="3">
    <source>
        <dbReference type="Proteomes" id="UP000298030"/>
    </source>
</evidence>
<organism evidence="2 3">
    <name type="scientific">Coprinellus micaceus</name>
    <name type="common">Glistening ink-cap mushroom</name>
    <name type="synonym">Coprinus micaceus</name>
    <dbReference type="NCBI Taxonomy" id="71717"/>
    <lineage>
        <taxon>Eukaryota</taxon>
        <taxon>Fungi</taxon>
        <taxon>Dikarya</taxon>
        <taxon>Basidiomycota</taxon>
        <taxon>Agaricomycotina</taxon>
        <taxon>Agaricomycetes</taxon>
        <taxon>Agaricomycetidae</taxon>
        <taxon>Agaricales</taxon>
        <taxon>Agaricineae</taxon>
        <taxon>Psathyrellaceae</taxon>
        <taxon>Coprinellus</taxon>
    </lineage>
</organism>
<feature type="compositionally biased region" description="Pro residues" evidence="1">
    <location>
        <begin position="30"/>
        <end position="44"/>
    </location>
</feature>
<reference evidence="2 3" key="1">
    <citation type="journal article" date="2019" name="Nat. Ecol. Evol.">
        <title>Megaphylogeny resolves global patterns of mushroom evolution.</title>
        <authorList>
            <person name="Varga T."/>
            <person name="Krizsan K."/>
            <person name="Foldi C."/>
            <person name="Dima B."/>
            <person name="Sanchez-Garcia M."/>
            <person name="Sanchez-Ramirez S."/>
            <person name="Szollosi G.J."/>
            <person name="Szarkandi J.G."/>
            <person name="Papp V."/>
            <person name="Albert L."/>
            <person name="Andreopoulos W."/>
            <person name="Angelini C."/>
            <person name="Antonin V."/>
            <person name="Barry K.W."/>
            <person name="Bougher N.L."/>
            <person name="Buchanan P."/>
            <person name="Buyck B."/>
            <person name="Bense V."/>
            <person name="Catcheside P."/>
            <person name="Chovatia M."/>
            <person name="Cooper J."/>
            <person name="Damon W."/>
            <person name="Desjardin D."/>
            <person name="Finy P."/>
            <person name="Geml J."/>
            <person name="Haridas S."/>
            <person name="Hughes K."/>
            <person name="Justo A."/>
            <person name="Karasinski D."/>
            <person name="Kautmanova I."/>
            <person name="Kiss B."/>
            <person name="Kocsube S."/>
            <person name="Kotiranta H."/>
            <person name="LaButti K.M."/>
            <person name="Lechner B.E."/>
            <person name="Liimatainen K."/>
            <person name="Lipzen A."/>
            <person name="Lukacs Z."/>
            <person name="Mihaltcheva S."/>
            <person name="Morgado L.N."/>
            <person name="Niskanen T."/>
            <person name="Noordeloos M.E."/>
            <person name="Ohm R.A."/>
            <person name="Ortiz-Santana B."/>
            <person name="Ovrebo C."/>
            <person name="Racz N."/>
            <person name="Riley R."/>
            <person name="Savchenko A."/>
            <person name="Shiryaev A."/>
            <person name="Soop K."/>
            <person name="Spirin V."/>
            <person name="Szebenyi C."/>
            <person name="Tomsovsky M."/>
            <person name="Tulloss R.E."/>
            <person name="Uehling J."/>
            <person name="Grigoriev I.V."/>
            <person name="Vagvolgyi C."/>
            <person name="Papp T."/>
            <person name="Martin F.M."/>
            <person name="Miettinen O."/>
            <person name="Hibbett D.S."/>
            <person name="Nagy L.G."/>
        </authorList>
    </citation>
    <scope>NUCLEOTIDE SEQUENCE [LARGE SCALE GENOMIC DNA]</scope>
    <source>
        <strain evidence="2 3">FP101781</strain>
    </source>
</reference>
<gene>
    <name evidence="2" type="ORF">FA13DRAFT_1792451</name>
</gene>
<dbReference type="EMBL" id="QPFP01000023">
    <property type="protein sequence ID" value="TEB30464.1"/>
    <property type="molecule type" value="Genomic_DNA"/>
</dbReference>
<name>A0A4Y7T933_COPMI</name>
<protein>
    <submittedName>
        <fullName evidence="2">Uncharacterized protein</fullName>
    </submittedName>
</protein>
<dbReference type="Proteomes" id="UP000298030">
    <property type="component" value="Unassembled WGS sequence"/>
</dbReference>
<comment type="caution">
    <text evidence="2">The sequence shown here is derived from an EMBL/GenBank/DDBJ whole genome shotgun (WGS) entry which is preliminary data.</text>
</comment>